<keyword evidence="2" id="KW-1185">Reference proteome</keyword>
<evidence type="ECO:0000313" key="1">
    <source>
        <dbReference type="EMBL" id="RAL58660.1"/>
    </source>
</evidence>
<dbReference type="AlphaFoldDB" id="A0A395IEN3"/>
<organism evidence="1 2">
    <name type="scientific">Monilinia fructigena</name>
    <dbReference type="NCBI Taxonomy" id="38457"/>
    <lineage>
        <taxon>Eukaryota</taxon>
        <taxon>Fungi</taxon>
        <taxon>Dikarya</taxon>
        <taxon>Ascomycota</taxon>
        <taxon>Pezizomycotina</taxon>
        <taxon>Leotiomycetes</taxon>
        <taxon>Helotiales</taxon>
        <taxon>Sclerotiniaceae</taxon>
        <taxon>Monilinia</taxon>
    </lineage>
</organism>
<name>A0A395IEN3_9HELO</name>
<evidence type="ECO:0000313" key="2">
    <source>
        <dbReference type="Proteomes" id="UP000249056"/>
    </source>
</evidence>
<comment type="caution">
    <text evidence="1">The sequence shown here is derived from an EMBL/GenBank/DDBJ whole genome shotgun (WGS) entry which is preliminary data.</text>
</comment>
<dbReference type="OrthoDB" id="4314040at2759"/>
<dbReference type="Proteomes" id="UP000249056">
    <property type="component" value="Unassembled WGS sequence"/>
</dbReference>
<accession>A0A395IEN3</accession>
<dbReference type="EMBL" id="QKRW01000073">
    <property type="protein sequence ID" value="RAL58660.1"/>
    <property type="molecule type" value="Genomic_DNA"/>
</dbReference>
<sequence length="215" mass="24719">MESIRNPKLRWTARLEKLTEARDNAMEIQSLKLNVMAQIPEYLRHPDHHLRAIKSTYHQMKTDLSNMRYTLANLGRAPHAKTLHSRFQAIYSMVLAFANLLNSLLRAISHDHTSLLPESVGFVEETVTLATDALQYRPLGSSSMPLVLTTAWVATKDKFCRRRIEKLLEEYQSDFTIMNWLEVAFWLEARLVNVQSPYGRLGGGSLRSFNQTSED</sequence>
<reference evidence="1 2" key="1">
    <citation type="submission" date="2018-06" db="EMBL/GenBank/DDBJ databases">
        <title>Genome Sequence of the Brown Rot Fungal Pathogen Monilinia fructigena.</title>
        <authorList>
            <person name="Landi L."/>
            <person name="De Miccolis Angelini R.M."/>
            <person name="Pollastro S."/>
            <person name="Abate D."/>
            <person name="Faretra F."/>
            <person name="Romanazzi G."/>
        </authorList>
    </citation>
    <scope>NUCLEOTIDE SEQUENCE [LARGE SCALE GENOMIC DNA]</scope>
    <source>
        <strain evidence="1 2">Mfrg269</strain>
    </source>
</reference>
<gene>
    <name evidence="1" type="ORF">DID88_003024</name>
</gene>
<proteinExistence type="predicted"/>
<protein>
    <submittedName>
        <fullName evidence="1">Uncharacterized protein</fullName>
    </submittedName>
</protein>